<name>A0A4Y7STQ3_COPMI</name>
<keyword evidence="4" id="KW-1185">Reference proteome</keyword>
<gene>
    <name evidence="3" type="ORF">FA13DRAFT_1738603</name>
</gene>
<feature type="chain" id="PRO_5021334352" description="Secreted protein" evidence="2">
    <location>
        <begin position="29"/>
        <end position="167"/>
    </location>
</feature>
<accession>A0A4Y7STQ3</accession>
<dbReference type="Proteomes" id="UP000298030">
    <property type="component" value="Unassembled WGS sequence"/>
</dbReference>
<dbReference type="OrthoDB" id="3229088at2759"/>
<evidence type="ECO:0000313" key="3">
    <source>
        <dbReference type="EMBL" id="TEB25182.1"/>
    </source>
</evidence>
<protein>
    <recommendedName>
        <fullName evidence="5">Secreted protein</fullName>
    </recommendedName>
</protein>
<reference evidence="3 4" key="1">
    <citation type="journal article" date="2019" name="Nat. Ecol. Evol.">
        <title>Megaphylogeny resolves global patterns of mushroom evolution.</title>
        <authorList>
            <person name="Varga T."/>
            <person name="Krizsan K."/>
            <person name="Foldi C."/>
            <person name="Dima B."/>
            <person name="Sanchez-Garcia M."/>
            <person name="Sanchez-Ramirez S."/>
            <person name="Szollosi G.J."/>
            <person name="Szarkandi J.G."/>
            <person name="Papp V."/>
            <person name="Albert L."/>
            <person name="Andreopoulos W."/>
            <person name="Angelini C."/>
            <person name="Antonin V."/>
            <person name="Barry K.W."/>
            <person name="Bougher N.L."/>
            <person name="Buchanan P."/>
            <person name="Buyck B."/>
            <person name="Bense V."/>
            <person name="Catcheside P."/>
            <person name="Chovatia M."/>
            <person name="Cooper J."/>
            <person name="Damon W."/>
            <person name="Desjardin D."/>
            <person name="Finy P."/>
            <person name="Geml J."/>
            <person name="Haridas S."/>
            <person name="Hughes K."/>
            <person name="Justo A."/>
            <person name="Karasinski D."/>
            <person name="Kautmanova I."/>
            <person name="Kiss B."/>
            <person name="Kocsube S."/>
            <person name="Kotiranta H."/>
            <person name="LaButti K.M."/>
            <person name="Lechner B.E."/>
            <person name="Liimatainen K."/>
            <person name="Lipzen A."/>
            <person name="Lukacs Z."/>
            <person name="Mihaltcheva S."/>
            <person name="Morgado L.N."/>
            <person name="Niskanen T."/>
            <person name="Noordeloos M.E."/>
            <person name="Ohm R.A."/>
            <person name="Ortiz-Santana B."/>
            <person name="Ovrebo C."/>
            <person name="Racz N."/>
            <person name="Riley R."/>
            <person name="Savchenko A."/>
            <person name="Shiryaev A."/>
            <person name="Soop K."/>
            <person name="Spirin V."/>
            <person name="Szebenyi C."/>
            <person name="Tomsovsky M."/>
            <person name="Tulloss R.E."/>
            <person name="Uehling J."/>
            <person name="Grigoriev I.V."/>
            <person name="Vagvolgyi C."/>
            <person name="Papp T."/>
            <person name="Martin F.M."/>
            <person name="Miettinen O."/>
            <person name="Hibbett D.S."/>
            <person name="Nagy L.G."/>
        </authorList>
    </citation>
    <scope>NUCLEOTIDE SEQUENCE [LARGE SCALE GENOMIC DNA]</scope>
    <source>
        <strain evidence="3 4">FP101781</strain>
    </source>
</reference>
<organism evidence="3 4">
    <name type="scientific">Coprinellus micaceus</name>
    <name type="common">Glistening ink-cap mushroom</name>
    <name type="synonym">Coprinus micaceus</name>
    <dbReference type="NCBI Taxonomy" id="71717"/>
    <lineage>
        <taxon>Eukaryota</taxon>
        <taxon>Fungi</taxon>
        <taxon>Dikarya</taxon>
        <taxon>Basidiomycota</taxon>
        <taxon>Agaricomycotina</taxon>
        <taxon>Agaricomycetes</taxon>
        <taxon>Agaricomycetidae</taxon>
        <taxon>Agaricales</taxon>
        <taxon>Agaricineae</taxon>
        <taxon>Psathyrellaceae</taxon>
        <taxon>Coprinellus</taxon>
    </lineage>
</organism>
<dbReference type="AlphaFoldDB" id="A0A4Y7STQ3"/>
<proteinExistence type="predicted"/>
<evidence type="ECO:0008006" key="5">
    <source>
        <dbReference type="Google" id="ProtNLM"/>
    </source>
</evidence>
<feature type="region of interest" description="Disordered" evidence="1">
    <location>
        <begin position="144"/>
        <end position="167"/>
    </location>
</feature>
<comment type="caution">
    <text evidence="3">The sequence shown here is derived from an EMBL/GenBank/DDBJ whole genome shotgun (WGS) entry which is preliminary data.</text>
</comment>
<evidence type="ECO:0000256" key="1">
    <source>
        <dbReference type="SAM" id="MobiDB-lite"/>
    </source>
</evidence>
<feature type="signal peptide" evidence="2">
    <location>
        <begin position="1"/>
        <end position="28"/>
    </location>
</feature>
<dbReference type="EMBL" id="QPFP01000059">
    <property type="protein sequence ID" value="TEB25182.1"/>
    <property type="molecule type" value="Genomic_DNA"/>
</dbReference>
<sequence length="167" mass="18354">MRKLPAMLFGARNLVYLHLAGLLSPSTPAPVLLPQLKVLEIHDRDLRLLRGPWGATSECTYFPFTISAPALDTFDLAFSVDGQRPLNALSEWRSPNGSLNRFSGHSRPLAISFVMLSFSRLSRMQMAVCLSGGFLGHRWDGRNGTLSGQNRNAGPTKSPGNRKMTTT</sequence>
<keyword evidence="2" id="KW-0732">Signal</keyword>
<evidence type="ECO:0000313" key="4">
    <source>
        <dbReference type="Proteomes" id="UP000298030"/>
    </source>
</evidence>
<evidence type="ECO:0000256" key="2">
    <source>
        <dbReference type="SAM" id="SignalP"/>
    </source>
</evidence>